<name>A0ABU8JA95_9GAMM</name>
<organism evidence="1 2">
    <name type="scientific">Fulvimonas yonginensis</name>
    <dbReference type="NCBI Taxonomy" id="1495200"/>
    <lineage>
        <taxon>Bacteria</taxon>
        <taxon>Pseudomonadati</taxon>
        <taxon>Pseudomonadota</taxon>
        <taxon>Gammaproteobacteria</taxon>
        <taxon>Lysobacterales</taxon>
        <taxon>Rhodanobacteraceae</taxon>
        <taxon>Fulvimonas</taxon>
    </lineage>
</organism>
<comment type="caution">
    <text evidence="1">The sequence shown here is derived from an EMBL/GenBank/DDBJ whole genome shotgun (WGS) entry which is preliminary data.</text>
</comment>
<dbReference type="RefSeq" id="WP_336807061.1">
    <property type="nucleotide sequence ID" value="NZ_JBBBNY010000003.1"/>
</dbReference>
<proteinExistence type="predicted"/>
<keyword evidence="2" id="KW-1185">Reference proteome</keyword>
<gene>
    <name evidence="1" type="ORF">WAT24_06720</name>
</gene>
<dbReference type="Proteomes" id="UP001381174">
    <property type="component" value="Unassembled WGS sequence"/>
</dbReference>
<accession>A0ABU8JA95</accession>
<sequence length="46" mass="5521">MNAAQRRVNLRRLRREVTRLGLKPNAWQWGNAYALHRLIKWSPYCG</sequence>
<evidence type="ECO:0000313" key="1">
    <source>
        <dbReference type="EMBL" id="MEI7036445.1"/>
    </source>
</evidence>
<evidence type="ECO:0000313" key="2">
    <source>
        <dbReference type="Proteomes" id="UP001381174"/>
    </source>
</evidence>
<protein>
    <submittedName>
        <fullName evidence="1">Uncharacterized protein</fullName>
    </submittedName>
</protein>
<reference evidence="1 2" key="1">
    <citation type="journal article" date="2014" name="Int. J. Syst. Evol. Microbiol.">
        <title>Fulvimonas yonginensis sp. nov., isolated from greenhouse soil, and emended description of the genus Fulvimonas.</title>
        <authorList>
            <person name="Ahn J.H."/>
            <person name="Kim S.J."/>
            <person name="Weon H.Y."/>
            <person name="Hong S.B."/>
            <person name="Seok S.J."/>
            <person name="Kwon S.W."/>
        </authorList>
    </citation>
    <scope>NUCLEOTIDE SEQUENCE [LARGE SCALE GENOMIC DNA]</scope>
    <source>
        <strain evidence="1 2">KACC 16952</strain>
    </source>
</reference>
<dbReference type="EMBL" id="JBBBNY010000003">
    <property type="protein sequence ID" value="MEI7036445.1"/>
    <property type="molecule type" value="Genomic_DNA"/>
</dbReference>